<evidence type="ECO:0000256" key="1">
    <source>
        <dbReference type="SAM" id="MobiDB-lite"/>
    </source>
</evidence>
<feature type="region of interest" description="Disordered" evidence="1">
    <location>
        <begin position="152"/>
        <end position="252"/>
    </location>
</feature>
<reference evidence="2" key="1">
    <citation type="submission" date="2021-03" db="EMBL/GenBank/DDBJ databases">
        <title>Comparative genomics and phylogenomic investigation of the class Geoglossomycetes provide insights into ecological specialization and systematics.</title>
        <authorList>
            <person name="Melie T."/>
            <person name="Pirro S."/>
            <person name="Miller A.N."/>
            <person name="Quandt A."/>
        </authorList>
    </citation>
    <scope>NUCLEOTIDE SEQUENCE</scope>
    <source>
        <strain evidence="2">CAQ_001_2017</strain>
    </source>
</reference>
<feature type="compositionally biased region" description="Acidic residues" evidence="1">
    <location>
        <begin position="175"/>
        <end position="185"/>
    </location>
</feature>
<keyword evidence="3" id="KW-1185">Reference proteome</keyword>
<organism evidence="2 3">
    <name type="scientific">Trichoglossum hirsutum</name>
    <dbReference type="NCBI Taxonomy" id="265104"/>
    <lineage>
        <taxon>Eukaryota</taxon>
        <taxon>Fungi</taxon>
        <taxon>Dikarya</taxon>
        <taxon>Ascomycota</taxon>
        <taxon>Pezizomycotina</taxon>
        <taxon>Geoglossomycetes</taxon>
        <taxon>Geoglossales</taxon>
        <taxon>Geoglossaceae</taxon>
        <taxon>Trichoglossum</taxon>
    </lineage>
</organism>
<dbReference type="EMBL" id="JAGHQM010000954">
    <property type="protein sequence ID" value="KAH0556977.1"/>
    <property type="molecule type" value="Genomic_DNA"/>
</dbReference>
<proteinExistence type="predicted"/>
<dbReference type="InterPro" id="IPR012340">
    <property type="entry name" value="NA-bd_OB-fold"/>
</dbReference>
<accession>A0A9P8RN59</accession>
<dbReference type="Proteomes" id="UP000750711">
    <property type="component" value="Unassembled WGS sequence"/>
</dbReference>
<name>A0A9P8RN59_9PEZI</name>
<evidence type="ECO:0000313" key="3">
    <source>
        <dbReference type="Proteomes" id="UP000750711"/>
    </source>
</evidence>
<dbReference type="Gene3D" id="2.40.50.140">
    <property type="entry name" value="Nucleic acid-binding proteins"/>
    <property type="match status" value="1"/>
</dbReference>
<feature type="compositionally biased region" description="Basic and acidic residues" evidence="1">
    <location>
        <begin position="218"/>
        <end position="229"/>
    </location>
</feature>
<evidence type="ECO:0000313" key="2">
    <source>
        <dbReference type="EMBL" id="KAH0556977.1"/>
    </source>
</evidence>
<gene>
    <name evidence="2" type="ORF">GP486_005236</name>
</gene>
<sequence>MDAQRKTKTAVGLKPCIVELVRTQHCPPSIVLLVQMIMAAPAQTPKGLKHGFRMILTDGEKFIQATLVADIHWIIVTEEISVGAFVMLDQYKLAKAMRKNRNGVVAYLQITNLRAVGYVDGYSPSGSAQSSKTSHISGRNAARHLDNAVEYTRPLAKRARPDSKQISSNPRTGDAVEDVEDDAEEAPPPTKNIRLDAGTTGHSNQAPIPCGPDLTTLHNEDILDVESKPLTEVNPNDDKETDFLARSGPNPLPSSLKAFPRNVYRRKIVEHWIRCHRVPFPQLQSPYASGRATRTIANKDQRGSYSVDELTDEQVETSFPQACVSLSQYAIYSIEAGNPLKRIGRPLDIITLKSLAGLAKKQNRICDILAVIETEPSPIIKQYNLPPKRDIKLSDPTTLKRITLSVFVDAEHFTPAIGTICLIRNVRNHRFNGQSLNAYPEDCEGYDWFIPNPDFMVPKGKTEWLREWWEEKLERKRRWNG</sequence>
<dbReference type="AlphaFoldDB" id="A0A9P8RN59"/>
<feature type="non-terminal residue" evidence="2">
    <location>
        <position position="481"/>
    </location>
</feature>
<comment type="caution">
    <text evidence="2">The sequence shown here is derived from an EMBL/GenBank/DDBJ whole genome shotgun (WGS) entry which is preliminary data.</text>
</comment>
<protein>
    <submittedName>
        <fullName evidence="2">Uncharacterized protein</fullName>
    </submittedName>
</protein>